<sequence length="329" mass="39263">MKKKKQDLINGTFREKKKNLKKVVAFSDNRISPKMRELMTGCGSYLEFIATIDKEKKKLVQAHFCKNRFCPLCAWRKARKDSMMLSIMMQAIAEEKQYQFIFMTLTTPNVKAECLNDEIDLFNHALKKMFMRKRVKTSIKGYVRKLEITYNKKRNDYNPHFHLILAVNKSYFTDKDYYIKQSEWLDLWREVTGKTGINPDGTDEITQLDIRKVKGFQQEKAVQEVAKYSAKDFELTESQEVFDTFYHAMKGRQLITFNGVFKEYKKKYESGDLDRYKKKDENEYFWFLTASWMRKESKYAVDYREMSADERNYFSGMYVDEKSVEGENE</sequence>
<dbReference type="AlphaFoldDB" id="A0A7V7Y0T1"/>
<keyword evidence="2" id="KW-0235">DNA replication</keyword>
<organism evidence="3 4">
    <name type="scientific">Enterococcus faecium</name>
    <name type="common">Streptococcus faecium</name>
    <dbReference type="NCBI Taxonomy" id="1352"/>
    <lineage>
        <taxon>Bacteria</taxon>
        <taxon>Bacillati</taxon>
        <taxon>Bacillota</taxon>
        <taxon>Bacilli</taxon>
        <taxon>Lactobacillales</taxon>
        <taxon>Enterococcaceae</taxon>
        <taxon>Enterococcus</taxon>
    </lineage>
</organism>
<comment type="similarity">
    <text evidence="1">Belongs to the Gram-positive plasmids replication protein type 1 family.</text>
</comment>
<accession>A0A7V7Y0T1</accession>
<dbReference type="GO" id="GO:0003677">
    <property type="term" value="F:DNA binding"/>
    <property type="evidence" value="ECO:0007669"/>
    <property type="project" value="InterPro"/>
</dbReference>
<dbReference type="InterPro" id="IPR000989">
    <property type="entry name" value="Rep"/>
</dbReference>
<evidence type="ECO:0000313" key="3">
    <source>
        <dbReference type="EMBL" id="KAB7572092.1"/>
    </source>
</evidence>
<dbReference type="RefSeq" id="WP_002304903.1">
    <property type="nucleotide sequence ID" value="NZ_CP035646.1"/>
</dbReference>
<protein>
    <submittedName>
        <fullName evidence="3">Replication protein</fullName>
    </submittedName>
</protein>
<dbReference type="Pfam" id="PF01446">
    <property type="entry name" value="Rep_1"/>
    <property type="match status" value="1"/>
</dbReference>
<dbReference type="EMBL" id="WEFP01000020">
    <property type="protein sequence ID" value="KAB7572092.1"/>
    <property type="molecule type" value="Genomic_DNA"/>
</dbReference>
<evidence type="ECO:0000256" key="2">
    <source>
        <dbReference type="ARBA" id="ARBA00022705"/>
    </source>
</evidence>
<dbReference type="GO" id="GO:0006260">
    <property type="term" value="P:DNA replication"/>
    <property type="evidence" value="ECO:0007669"/>
    <property type="project" value="UniProtKB-KW"/>
</dbReference>
<reference evidence="3 4" key="1">
    <citation type="submission" date="2019-10" db="EMBL/GenBank/DDBJ databases">
        <title>Evolutionary dynamics of vancomycin-resistant Enterococcus faecium during gastrointestinal tract colonization and bloodstream infection in immunocompromised pediatric patients.</title>
        <authorList>
            <person name="Chilambi G.S."/>
            <person name="Nordstrom H.R."/>
            <person name="Evans D.R."/>
            <person name="Ferrolino J."/>
            <person name="Hayden R.T."/>
            <person name="Maron G.M."/>
            <person name="Vo A.N."/>
            <person name="Gilmore M.S."/>
            <person name="Wolf J."/>
            <person name="Rosch J.W."/>
            <person name="Van Tyne D."/>
        </authorList>
    </citation>
    <scope>NUCLEOTIDE SEQUENCE [LARGE SCALE GENOMIC DNA]</scope>
    <source>
        <strain evidence="3 4">VRECG27</strain>
    </source>
</reference>
<dbReference type="Proteomes" id="UP000469871">
    <property type="component" value="Unassembled WGS sequence"/>
</dbReference>
<comment type="caution">
    <text evidence="3">The sequence shown here is derived from an EMBL/GenBank/DDBJ whole genome shotgun (WGS) entry which is preliminary data.</text>
</comment>
<proteinExistence type="inferred from homology"/>
<name>A0A7V7Y0T1_ENTFC</name>
<evidence type="ECO:0000313" key="4">
    <source>
        <dbReference type="Proteomes" id="UP000469871"/>
    </source>
</evidence>
<evidence type="ECO:0000256" key="1">
    <source>
        <dbReference type="ARBA" id="ARBA00008909"/>
    </source>
</evidence>
<gene>
    <name evidence="3" type="ORF">GBM73_17920</name>
</gene>